<comment type="caution">
    <text evidence="10">The sequence shown here is derived from an EMBL/GenBank/DDBJ whole genome shotgun (WGS) entry which is preliminary data.</text>
</comment>
<dbReference type="InterPro" id="IPR036393">
    <property type="entry name" value="AceGlu_kinase-like_sf"/>
</dbReference>
<evidence type="ECO:0000256" key="1">
    <source>
        <dbReference type="ARBA" id="ARBA00022490"/>
    </source>
</evidence>
<dbReference type="GO" id="GO:0005524">
    <property type="term" value="F:ATP binding"/>
    <property type="evidence" value="ECO:0007669"/>
    <property type="project" value="UniProtKB-KW"/>
</dbReference>
<dbReference type="CDD" id="cd21157">
    <property type="entry name" value="PUA_G5K"/>
    <property type="match status" value="1"/>
</dbReference>
<dbReference type="SUPFAM" id="SSF88697">
    <property type="entry name" value="PUA domain-like"/>
    <property type="match status" value="1"/>
</dbReference>
<dbReference type="GO" id="GO:0005829">
    <property type="term" value="C:cytosol"/>
    <property type="evidence" value="ECO:0007669"/>
    <property type="project" value="TreeGrafter"/>
</dbReference>
<dbReference type="GO" id="GO:0003723">
    <property type="term" value="F:RNA binding"/>
    <property type="evidence" value="ECO:0007669"/>
    <property type="project" value="InterPro"/>
</dbReference>
<dbReference type="Pfam" id="PF00696">
    <property type="entry name" value="AA_kinase"/>
    <property type="match status" value="1"/>
</dbReference>
<dbReference type="Pfam" id="PF01472">
    <property type="entry name" value="PUA"/>
    <property type="match status" value="1"/>
</dbReference>
<dbReference type="InterPro" id="IPR041739">
    <property type="entry name" value="G5K_ProB"/>
</dbReference>
<comment type="function">
    <text evidence="8">Catalyzes the transfer of a phosphate group to glutamate to form L-glutamate 5-phosphate.</text>
</comment>
<comment type="subcellular location">
    <subcellularLocation>
        <location evidence="8">Cytoplasm</location>
    </subcellularLocation>
</comment>
<evidence type="ECO:0000313" key="10">
    <source>
        <dbReference type="EMBL" id="TWU56804.1"/>
    </source>
</evidence>
<proteinExistence type="inferred from homology"/>
<keyword evidence="11" id="KW-1185">Reference proteome</keyword>
<comment type="pathway">
    <text evidence="8">Amino-acid biosynthesis; L-proline biosynthesis; L-glutamate 5-semialdehyde from L-glutamate: step 1/2.</text>
</comment>
<dbReference type="PROSITE" id="PS00902">
    <property type="entry name" value="GLUTAMATE_5_KINASE"/>
    <property type="match status" value="1"/>
</dbReference>
<gene>
    <name evidence="8 10" type="primary">proB</name>
    <name evidence="10" type="ORF">Poly51_27210</name>
</gene>
<dbReference type="PROSITE" id="PS50890">
    <property type="entry name" value="PUA"/>
    <property type="match status" value="1"/>
</dbReference>
<dbReference type="EMBL" id="SJPW01000003">
    <property type="protein sequence ID" value="TWU56804.1"/>
    <property type="molecule type" value="Genomic_DNA"/>
</dbReference>
<feature type="binding site" evidence="8">
    <location>
        <position position="152"/>
    </location>
    <ligand>
        <name>substrate</name>
    </ligand>
</feature>
<dbReference type="InterPro" id="IPR036974">
    <property type="entry name" value="PUA_sf"/>
</dbReference>
<dbReference type="Gene3D" id="2.30.130.10">
    <property type="entry name" value="PUA domain"/>
    <property type="match status" value="1"/>
</dbReference>
<dbReference type="Gene3D" id="3.40.1160.10">
    <property type="entry name" value="Acetylglutamate kinase-like"/>
    <property type="match status" value="1"/>
</dbReference>
<dbReference type="Proteomes" id="UP000318288">
    <property type="component" value="Unassembled WGS sequence"/>
</dbReference>
<keyword evidence="4 8" id="KW-0808">Transferase</keyword>
<sequence>MNQRPTTSVQARRDAIDGAQCVVVKVGTRVLTGPDGKLDRRRIDVLSGALCRIADTGRQVLMVSSGAVGAGLGKLGLEHRPTGLSQLQAIAAIGQTDLIQAYETALSAQGRHAAQVLLTAADLRRRKGYLNVRNALRQIHAFGAIAVINENDSVAVSELKTTFGDNDRLAAQVAGLLVDAIVIILSDIEGLFDGHPNDKASRRIDVVDSIDETVLGFADDKKSNSSKGGMASKLKAAELATSHGHPVIIAPGRDDDVLDKIFAGEPIGTLFLPLENNIRGRRRWIGAAAHLGGSLQLDAGAANALINRGSSLLAVGVTGVVGSFGAGSIVAMLDPDGKEIARGLCNYRSSDVLKILGQPSDRISDLLGKSSYENVVHRDNLVLS</sequence>
<evidence type="ECO:0000256" key="2">
    <source>
        <dbReference type="ARBA" id="ARBA00022605"/>
    </source>
</evidence>
<dbReference type="FunFam" id="3.40.1160.10:FF:000006">
    <property type="entry name" value="Glutamate 5-kinase"/>
    <property type="match status" value="1"/>
</dbReference>
<comment type="catalytic activity">
    <reaction evidence="8">
        <text>L-glutamate + ATP = L-glutamyl 5-phosphate + ADP</text>
        <dbReference type="Rhea" id="RHEA:14877"/>
        <dbReference type="ChEBI" id="CHEBI:29985"/>
        <dbReference type="ChEBI" id="CHEBI:30616"/>
        <dbReference type="ChEBI" id="CHEBI:58274"/>
        <dbReference type="ChEBI" id="CHEBI:456216"/>
        <dbReference type="EC" id="2.7.2.11"/>
    </reaction>
</comment>
<name>A0A5C6F8J1_9BACT</name>
<dbReference type="GO" id="GO:0055129">
    <property type="term" value="P:L-proline biosynthetic process"/>
    <property type="evidence" value="ECO:0007669"/>
    <property type="project" value="UniProtKB-UniRule"/>
</dbReference>
<dbReference type="InterPro" id="IPR015947">
    <property type="entry name" value="PUA-like_sf"/>
</dbReference>
<dbReference type="InterPro" id="IPR001048">
    <property type="entry name" value="Asp/Glu/Uridylate_kinase"/>
</dbReference>
<comment type="caution">
    <text evidence="8">Lacks conserved residue(s) required for the propagation of feature annotation.</text>
</comment>
<keyword evidence="6 8" id="KW-0418">Kinase</keyword>
<dbReference type="NCBIfam" id="TIGR01027">
    <property type="entry name" value="proB"/>
    <property type="match status" value="1"/>
</dbReference>
<dbReference type="AlphaFoldDB" id="A0A5C6F8J1"/>
<keyword evidence="2 8" id="KW-0028">Amino-acid biosynthesis</keyword>
<dbReference type="InterPro" id="IPR001057">
    <property type="entry name" value="Glu/AcGlu_kinase"/>
</dbReference>
<evidence type="ECO:0000259" key="9">
    <source>
        <dbReference type="SMART" id="SM00359"/>
    </source>
</evidence>
<evidence type="ECO:0000256" key="6">
    <source>
        <dbReference type="ARBA" id="ARBA00022777"/>
    </source>
</evidence>
<dbReference type="InterPro" id="IPR002478">
    <property type="entry name" value="PUA"/>
</dbReference>
<keyword evidence="7 8" id="KW-0067">ATP-binding</keyword>
<evidence type="ECO:0000256" key="8">
    <source>
        <dbReference type="HAMAP-Rule" id="MF_00456"/>
    </source>
</evidence>
<protein>
    <recommendedName>
        <fullName evidence="8">Glutamate 5-kinase</fullName>
        <ecNumber evidence="8">2.7.2.11</ecNumber>
    </recommendedName>
    <alternativeName>
        <fullName evidence="8">Gamma-glutamyl kinase</fullName>
        <shortName evidence="8">GK</shortName>
    </alternativeName>
</protein>
<dbReference type="GO" id="GO:0004349">
    <property type="term" value="F:glutamate 5-kinase activity"/>
    <property type="evidence" value="ECO:0007669"/>
    <property type="project" value="UniProtKB-UniRule"/>
</dbReference>
<dbReference type="PRINTS" id="PR00474">
    <property type="entry name" value="GLU5KINASE"/>
</dbReference>
<evidence type="ECO:0000256" key="4">
    <source>
        <dbReference type="ARBA" id="ARBA00022679"/>
    </source>
</evidence>
<dbReference type="SMART" id="SM00359">
    <property type="entry name" value="PUA"/>
    <property type="match status" value="1"/>
</dbReference>
<dbReference type="OrthoDB" id="9804434at2"/>
<dbReference type="InterPro" id="IPR011529">
    <property type="entry name" value="Glu_5kinase"/>
</dbReference>
<feature type="binding site" evidence="8">
    <location>
        <position position="166"/>
    </location>
    <ligand>
        <name>substrate</name>
    </ligand>
</feature>
<feature type="binding site" evidence="8">
    <location>
        <position position="25"/>
    </location>
    <ligand>
        <name>ATP</name>
        <dbReference type="ChEBI" id="CHEBI:30616"/>
    </ligand>
</feature>
<dbReference type="SUPFAM" id="SSF53633">
    <property type="entry name" value="Carbamate kinase-like"/>
    <property type="match status" value="1"/>
</dbReference>
<reference evidence="10 11" key="1">
    <citation type="submission" date="2019-02" db="EMBL/GenBank/DDBJ databases">
        <title>Deep-cultivation of Planctomycetes and their phenomic and genomic characterization uncovers novel biology.</title>
        <authorList>
            <person name="Wiegand S."/>
            <person name="Jogler M."/>
            <person name="Boedeker C."/>
            <person name="Pinto D."/>
            <person name="Vollmers J."/>
            <person name="Rivas-Marin E."/>
            <person name="Kohn T."/>
            <person name="Peeters S.H."/>
            <person name="Heuer A."/>
            <person name="Rast P."/>
            <person name="Oberbeckmann S."/>
            <person name="Bunk B."/>
            <person name="Jeske O."/>
            <person name="Meyerdierks A."/>
            <person name="Storesund J.E."/>
            <person name="Kallscheuer N."/>
            <person name="Luecker S."/>
            <person name="Lage O.M."/>
            <person name="Pohl T."/>
            <person name="Merkel B.J."/>
            <person name="Hornburger P."/>
            <person name="Mueller R.-W."/>
            <person name="Bruemmer F."/>
            <person name="Labrenz M."/>
            <person name="Spormann A.M."/>
            <person name="Op Den Camp H."/>
            <person name="Overmann J."/>
            <person name="Amann R."/>
            <person name="Jetten M.S.M."/>
            <person name="Mascher T."/>
            <person name="Medema M.H."/>
            <person name="Devos D.P."/>
            <person name="Kaster A.-K."/>
            <person name="Ovreas L."/>
            <person name="Rohde M."/>
            <person name="Galperin M.Y."/>
            <person name="Jogler C."/>
        </authorList>
    </citation>
    <scope>NUCLEOTIDE SEQUENCE [LARGE SCALE GENOMIC DNA]</scope>
    <source>
        <strain evidence="10 11">Poly51</strain>
    </source>
</reference>
<dbReference type="EC" id="2.7.2.11" evidence="8"/>
<evidence type="ECO:0000313" key="11">
    <source>
        <dbReference type="Proteomes" id="UP000318288"/>
    </source>
</evidence>
<dbReference type="PANTHER" id="PTHR43654">
    <property type="entry name" value="GLUTAMATE 5-KINASE"/>
    <property type="match status" value="1"/>
</dbReference>
<dbReference type="InterPro" id="IPR005715">
    <property type="entry name" value="Glu_5kinase/COase_Synthase"/>
</dbReference>
<dbReference type="HAMAP" id="MF_00456">
    <property type="entry name" value="ProB"/>
    <property type="match status" value="1"/>
</dbReference>
<dbReference type="UniPathway" id="UPA00098">
    <property type="reaction ID" value="UER00359"/>
</dbReference>
<dbReference type="RefSeq" id="WP_146458141.1">
    <property type="nucleotide sequence ID" value="NZ_SJPW01000003.1"/>
</dbReference>
<organism evidence="10 11">
    <name type="scientific">Rubripirellula tenax</name>
    <dbReference type="NCBI Taxonomy" id="2528015"/>
    <lineage>
        <taxon>Bacteria</taxon>
        <taxon>Pseudomonadati</taxon>
        <taxon>Planctomycetota</taxon>
        <taxon>Planctomycetia</taxon>
        <taxon>Pirellulales</taxon>
        <taxon>Pirellulaceae</taxon>
        <taxon>Rubripirellula</taxon>
    </lineage>
</organism>
<feature type="binding site" evidence="8">
    <location>
        <begin position="186"/>
        <end position="187"/>
    </location>
    <ligand>
        <name>ATP</name>
        <dbReference type="ChEBI" id="CHEBI:30616"/>
    </ligand>
</feature>
<feature type="domain" description="PUA" evidence="9">
    <location>
        <begin position="293"/>
        <end position="376"/>
    </location>
</feature>
<comment type="similarity">
    <text evidence="8">Belongs to the glutamate 5-kinase family.</text>
</comment>
<dbReference type="PIRSF" id="PIRSF000729">
    <property type="entry name" value="GK"/>
    <property type="match status" value="1"/>
</dbReference>
<keyword evidence="1 8" id="KW-0963">Cytoplasm</keyword>
<dbReference type="PANTHER" id="PTHR43654:SF1">
    <property type="entry name" value="ISOPENTENYL PHOSPHATE KINASE"/>
    <property type="match status" value="1"/>
</dbReference>
<evidence type="ECO:0000256" key="5">
    <source>
        <dbReference type="ARBA" id="ARBA00022741"/>
    </source>
</evidence>
<dbReference type="InterPro" id="IPR019797">
    <property type="entry name" value="Glutamate_5-kinase_CS"/>
</dbReference>
<dbReference type="CDD" id="cd04242">
    <property type="entry name" value="AAK_G5K_ProB"/>
    <property type="match status" value="1"/>
</dbReference>
<keyword evidence="3 8" id="KW-0641">Proline biosynthesis</keyword>
<accession>A0A5C6F8J1</accession>
<keyword evidence="5 8" id="KW-0547">Nucleotide-binding</keyword>
<evidence type="ECO:0000256" key="3">
    <source>
        <dbReference type="ARBA" id="ARBA00022650"/>
    </source>
</evidence>
<feature type="binding site" evidence="8">
    <location>
        <position position="65"/>
    </location>
    <ligand>
        <name>substrate</name>
    </ligand>
</feature>
<evidence type="ECO:0000256" key="7">
    <source>
        <dbReference type="ARBA" id="ARBA00022840"/>
    </source>
</evidence>